<keyword evidence="3" id="KW-1185">Reference proteome</keyword>
<dbReference type="Proteomes" id="UP000838763">
    <property type="component" value="Unassembled WGS sequence"/>
</dbReference>
<proteinExistence type="predicted"/>
<name>A0A9P1H3M6_9PEZI</name>
<accession>A0A9P1H3M6</accession>
<evidence type="ECO:0000313" key="2">
    <source>
        <dbReference type="EMBL" id="CAI4216079.1"/>
    </source>
</evidence>
<gene>
    <name evidence="2" type="ORF">PPNO1_LOCUS5745</name>
</gene>
<reference evidence="2" key="1">
    <citation type="submission" date="2022-11" db="EMBL/GenBank/DDBJ databases">
        <authorList>
            <person name="Scott C."/>
            <person name="Bruce N."/>
        </authorList>
    </citation>
    <scope>NUCLEOTIDE SEQUENCE</scope>
</reference>
<dbReference type="EMBL" id="CALLCH030000015">
    <property type="protein sequence ID" value="CAI4216079.1"/>
    <property type="molecule type" value="Genomic_DNA"/>
</dbReference>
<dbReference type="PANTHER" id="PTHR10811">
    <property type="entry name" value="FRINGE-RELATED"/>
    <property type="match status" value="1"/>
</dbReference>
<sequence length="436" mass="48570">MNAITHNVHSEVFAEAVSLDAPCFLPPVLLILSTRGLSRATSGVSDGDELRRPHSGGSEGACPSDFDYLRSMRLTDQVVFARVCIEPVLSTNVDRDHVADIPKHVLDARRTIDLTNCADAAVALCEPIPLHVSPPYPRRKYPEFVFGLATSRDRLRDSAAVLSRWMAGTSAKLVAILTDARPATAEQLGDLERLLLDHDIDAAVLNPTIEGLTTPQNHFAIIRDLLRHADSGTKWFGLIDDDTFSLPFTAWRNISAATITPRTSDVILAECIQRHTKARLTHVDELHQQDMRGDVSGFFESGPNPISLHHWKSWYKHPVDKMALIADYCGDCFLQRWRFGDKAVLTNGYSLVVYPDGTESIDFDKTEDTWGNADGAFDHSLGPFRDKVPDGSKFSHRLVNAEVLPASKTVRQVYVRKGNPWKNELDHVVEILWNFG</sequence>
<protein>
    <submittedName>
        <fullName evidence="2">Uncharacterized protein</fullName>
    </submittedName>
</protein>
<dbReference type="OrthoDB" id="414175at2759"/>
<evidence type="ECO:0000313" key="3">
    <source>
        <dbReference type="Proteomes" id="UP000838763"/>
    </source>
</evidence>
<evidence type="ECO:0000256" key="1">
    <source>
        <dbReference type="SAM" id="MobiDB-lite"/>
    </source>
</evidence>
<organism evidence="2 3">
    <name type="scientific">Parascedosporium putredinis</name>
    <dbReference type="NCBI Taxonomy" id="1442378"/>
    <lineage>
        <taxon>Eukaryota</taxon>
        <taxon>Fungi</taxon>
        <taxon>Dikarya</taxon>
        <taxon>Ascomycota</taxon>
        <taxon>Pezizomycotina</taxon>
        <taxon>Sordariomycetes</taxon>
        <taxon>Hypocreomycetidae</taxon>
        <taxon>Microascales</taxon>
        <taxon>Microascaceae</taxon>
        <taxon>Parascedosporium</taxon>
    </lineage>
</organism>
<feature type="region of interest" description="Disordered" evidence="1">
    <location>
        <begin position="41"/>
        <end position="60"/>
    </location>
</feature>
<comment type="caution">
    <text evidence="2">The sequence shown here is derived from an EMBL/GenBank/DDBJ whole genome shotgun (WGS) entry which is preliminary data.</text>
</comment>
<dbReference type="AlphaFoldDB" id="A0A9P1H3M6"/>